<keyword evidence="6" id="KW-0472">Membrane</keyword>
<dbReference type="EMBL" id="HBJA01018680">
    <property type="protein sequence ID" value="CAE0794862.1"/>
    <property type="molecule type" value="Transcribed_RNA"/>
</dbReference>
<dbReference type="InterPro" id="IPR018957">
    <property type="entry name" value="Znf_C3HC4_RING-type"/>
</dbReference>
<keyword evidence="6" id="KW-0812">Transmembrane</keyword>
<evidence type="ECO:0000256" key="2">
    <source>
        <dbReference type="ARBA" id="ARBA00022771"/>
    </source>
</evidence>
<dbReference type="Gene3D" id="3.50.4.10">
    <property type="entry name" value="Hepatocyte Growth Factor"/>
    <property type="match status" value="1"/>
</dbReference>
<accession>A0A7S4CEV6</accession>
<evidence type="ECO:0000256" key="4">
    <source>
        <dbReference type="PROSITE-ProRule" id="PRU00175"/>
    </source>
</evidence>
<feature type="region of interest" description="Disordered" evidence="5">
    <location>
        <begin position="769"/>
        <end position="795"/>
    </location>
</feature>
<evidence type="ECO:0000256" key="6">
    <source>
        <dbReference type="SAM" id="Phobius"/>
    </source>
</evidence>
<sequence length="795" mass="86196">MSHIAWLILAVLATFCHLPLPTGACDMLPVPIGRSTANTKSIEHDVPITWCPAECGRDCRFNVDESHASDAFEISLRNGQLTVQRQDAIGGWDMELTIPCCTGCPSRIYNDSRLTIGALYLDIFPIQDQAQCCKRCEANPDCDIWAFPNSRICSLMSLRAKTEVQYVVDPGSTFGLILGRKAGVAAWSNVVPLPPVICHDWQDRMQAFFTKEKCVDELRGLWLPRTPENGFRYGECTDLSGTFSHSTELASSVCGPTACSQPMRWQQGTVHSSPGMGWCIATVAQVEHDWQSAINGGRLGEGCLRDGVIVRQSFRYVVNKRKPSDSGMLCQRYIYTDCCPDRPGFDGTVTPSSAGDEGIFDPDFQVPDLISYAIMGSFFFFWNSMLAFGLMGKTVAGFFFLDWNQQSCTACICPHWVVGIAVPYLVGGLPLALAVCSPYYVAIPRACIQMAREGHPFCPAVRSLAGRMRGQGRANADAASPTQPRAPHAPPAGPSAPAYSGSDFASDVEINVAADTEEMARLHSGLECCICLDPYKDEVMASCGHSFCSACITAVLRSNPPQNNGLCPLCRCEIRLRDLRIVKRNVSLCEEMQGVRTQSVCDDLSSPVVRQSRDRAAAEPMFIDVQTEFEYADANNMSLDVEDEAFTEGVLGAAVGGRLHITANGTLPAGQWSASFHVKLIGTPAQDSLALSLELYLNEERVLIRQVQIPQALELNAWRHLVIGTVDVPSDGTPFNASLKAQASDQPQPWYSTLLIDCLVLAPAHMGLGDPPAGAGEGSPSGQSGPSASRPVAAE</sequence>
<feature type="signal peptide" evidence="7">
    <location>
        <begin position="1"/>
        <end position="24"/>
    </location>
</feature>
<evidence type="ECO:0000256" key="1">
    <source>
        <dbReference type="ARBA" id="ARBA00022723"/>
    </source>
</evidence>
<evidence type="ECO:0000256" key="3">
    <source>
        <dbReference type="ARBA" id="ARBA00022833"/>
    </source>
</evidence>
<feature type="chain" id="PRO_5030941675" description="RING-type domain-containing protein" evidence="7">
    <location>
        <begin position="25"/>
        <end position="795"/>
    </location>
</feature>
<feature type="region of interest" description="Disordered" evidence="5">
    <location>
        <begin position="472"/>
        <end position="500"/>
    </location>
</feature>
<dbReference type="PROSITE" id="PS00518">
    <property type="entry name" value="ZF_RING_1"/>
    <property type="match status" value="1"/>
</dbReference>
<keyword evidence="7" id="KW-0732">Signal</keyword>
<evidence type="ECO:0000256" key="5">
    <source>
        <dbReference type="SAM" id="MobiDB-lite"/>
    </source>
</evidence>
<name>A0A7S4CEV6_9EUGL</name>
<feature type="domain" description="RING-type" evidence="8">
    <location>
        <begin position="528"/>
        <end position="571"/>
    </location>
</feature>
<keyword evidence="6" id="KW-1133">Transmembrane helix</keyword>
<gene>
    <name evidence="9" type="ORF">EGYM00163_LOCUS5980</name>
</gene>
<keyword evidence="1" id="KW-0479">Metal-binding</keyword>
<dbReference type="SUPFAM" id="SSF57850">
    <property type="entry name" value="RING/U-box"/>
    <property type="match status" value="1"/>
</dbReference>
<reference evidence="9" key="1">
    <citation type="submission" date="2021-01" db="EMBL/GenBank/DDBJ databases">
        <authorList>
            <person name="Corre E."/>
            <person name="Pelletier E."/>
            <person name="Niang G."/>
            <person name="Scheremetjew M."/>
            <person name="Finn R."/>
            <person name="Kale V."/>
            <person name="Holt S."/>
            <person name="Cochrane G."/>
            <person name="Meng A."/>
            <person name="Brown T."/>
            <person name="Cohen L."/>
        </authorList>
    </citation>
    <scope>NUCLEOTIDE SEQUENCE</scope>
    <source>
        <strain evidence="9">CCMP1594</strain>
    </source>
</reference>
<dbReference type="InterPro" id="IPR017907">
    <property type="entry name" value="Znf_RING_CS"/>
</dbReference>
<organism evidence="9">
    <name type="scientific">Eutreptiella gymnastica</name>
    <dbReference type="NCBI Taxonomy" id="73025"/>
    <lineage>
        <taxon>Eukaryota</taxon>
        <taxon>Discoba</taxon>
        <taxon>Euglenozoa</taxon>
        <taxon>Euglenida</taxon>
        <taxon>Spirocuta</taxon>
        <taxon>Euglenophyceae</taxon>
        <taxon>Eutreptiales</taxon>
        <taxon>Eutreptiaceae</taxon>
        <taxon>Eutreptiella</taxon>
    </lineage>
</organism>
<dbReference type="PROSITE" id="PS50089">
    <property type="entry name" value="ZF_RING_2"/>
    <property type="match status" value="1"/>
</dbReference>
<keyword evidence="3" id="KW-0862">Zinc</keyword>
<evidence type="ECO:0000256" key="7">
    <source>
        <dbReference type="SAM" id="SignalP"/>
    </source>
</evidence>
<dbReference type="Gene3D" id="3.30.40.10">
    <property type="entry name" value="Zinc/RING finger domain, C3HC4 (zinc finger)"/>
    <property type="match status" value="1"/>
</dbReference>
<protein>
    <recommendedName>
        <fullName evidence="8">RING-type domain-containing protein</fullName>
    </recommendedName>
</protein>
<dbReference type="SMART" id="SM00184">
    <property type="entry name" value="RING"/>
    <property type="match status" value="1"/>
</dbReference>
<proteinExistence type="predicted"/>
<feature type="transmembrane region" description="Helical" evidence="6">
    <location>
        <begin position="379"/>
        <end position="401"/>
    </location>
</feature>
<dbReference type="AlphaFoldDB" id="A0A7S4CEV6"/>
<feature type="compositionally biased region" description="Low complexity" evidence="5">
    <location>
        <begin position="771"/>
        <end position="795"/>
    </location>
</feature>
<keyword evidence="2 4" id="KW-0863">Zinc-finger</keyword>
<dbReference type="InterPro" id="IPR001841">
    <property type="entry name" value="Znf_RING"/>
</dbReference>
<dbReference type="Pfam" id="PF00097">
    <property type="entry name" value="zf-C3HC4"/>
    <property type="match status" value="1"/>
</dbReference>
<evidence type="ECO:0000313" key="9">
    <source>
        <dbReference type="EMBL" id="CAE0794862.1"/>
    </source>
</evidence>
<dbReference type="GO" id="GO:0008270">
    <property type="term" value="F:zinc ion binding"/>
    <property type="evidence" value="ECO:0007669"/>
    <property type="project" value="UniProtKB-KW"/>
</dbReference>
<dbReference type="InterPro" id="IPR013083">
    <property type="entry name" value="Znf_RING/FYVE/PHD"/>
</dbReference>
<evidence type="ECO:0000259" key="8">
    <source>
        <dbReference type="PROSITE" id="PS50089"/>
    </source>
</evidence>
<feature type="transmembrane region" description="Helical" evidence="6">
    <location>
        <begin position="413"/>
        <end position="441"/>
    </location>
</feature>